<dbReference type="InterPro" id="IPR000182">
    <property type="entry name" value="GNAT_dom"/>
</dbReference>
<evidence type="ECO:0000259" key="1">
    <source>
        <dbReference type="PROSITE" id="PS51186"/>
    </source>
</evidence>
<dbReference type="CDD" id="cd04301">
    <property type="entry name" value="NAT_SF"/>
    <property type="match status" value="1"/>
</dbReference>
<evidence type="ECO:0000313" key="3">
    <source>
        <dbReference type="Proteomes" id="UP001500571"/>
    </source>
</evidence>
<accession>A0ABN2QSG3</accession>
<dbReference type="SUPFAM" id="SSF55729">
    <property type="entry name" value="Acyl-CoA N-acyltransferases (Nat)"/>
    <property type="match status" value="1"/>
</dbReference>
<proteinExistence type="predicted"/>
<dbReference type="PROSITE" id="PS51186">
    <property type="entry name" value="GNAT"/>
    <property type="match status" value="1"/>
</dbReference>
<dbReference type="Proteomes" id="UP001500571">
    <property type="component" value="Unassembled WGS sequence"/>
</dbReference>
<evidence type="ECO:0000313" key="2">
    <source>
        <dbReference type="EMBL" id="GAA1956011.1"/>
    </source>
</evidence>
<feature type="domain" description="N-acetyltransferase" evidence="1">
    <location>
        <begin position="10"/>
        <end position="147"/>
    </location>
</feature>
<name>A0ABN2QSG3_9ACTN</name>
<dbReference type="Gene3D" id="3.40.630.30">
    <property type="match status" value="1"/>
</dbReference>
<gene>
    <name evidence="2" type="ORF">GCM10009798_14170</name>
</gene>
<dbReference type="Pfam" id="PF00583">
    <property type="entry name" value="Acetyltransf_1"/>
    <property type="match status" value="1"/>
</dbReference>
<keyword evidence="3" id="KW-1185">Reference proteome</keyword>
<dbReference type="InterPro" id="IPR016181">
    <property type="entry name" value="Acyl_CoA_acyltransferase"/>
</dbReference>
<dbReference type="RefSeq" id="WP_344043835.1">
    <property type="nucleotide sequence ID" value="NZ_BAAAPB010000001.1"/>
</dbReference>
<dbReference type="EMBL" id="BAAAPB010000001">
    <property type="protein sequence ID" value="GAA1956011.1"/>
    <property type="molecule type" value="Genomic_DNA"/>
</dbReference>
<protein>
    <recommendedName>
        <fullName evidence="1">N-acetyltransferase domain-containing protein</fullName>
    </recommendedName>
</protein>
<sequence length="147" mass="15820">MNGFYPEAEADLGELAADDSEAISLLRLHGLARTADDLAAGLREGEWLTGARVDGRLVGLIWARLTLCSDPNGPVVLIQQVLVKKSARRHGIGRRLVNSVLDGGRSRGARLATLRMHPQSQRAQHLAFYGSIGFVAGPEDDVLDIAL</sequence>
<comment type="caution">
    <text evidence="2">The sequence shown here is derived from an EMBL/GenBank/DDBJ whole genome shotgun (WGS) entry which is preliminary data.</text>
</comment>
<reference evidence="2 3" key="1">
    <citation type="journal article" date="2019" name="Int. J. Syst. Evol. Microbiol.">
        <title>The Global Catalogue of Microorganisms (GCM) 10K type strain sequencing project: providing services to taxonomists for standard genome sequencing and annotation.</title>
        <authorList>
            <consortium name="The Broad Institute Genomics Platform"/>
            <consortium name="The Broad Institute Genome Sequencing Center for Infectious Disease"/>
            <person name="Wu L."/>
            <person name="Ma J."/>
        </authorList>
    </citation>
    <scope>NUCLEOTIDE SEQUENCE [LARGE SCALE GENOMIC DNA]</scope>
    <source>
        <strain evidence="2 3">JCM 15309</strain>
    </source>
</reference>
<organism evidence="2 3">
    <name type="scientific">Nocardioides panacihumi</name>
    <dbReference type="NCBI Taxonomy" id="400774"/>
    <lineage>
        <taxon>Bacteria</taxon>
        <taxon>Bacillati</taxon>
        <taxon>Actinomycetota</taxon>
        <taxon>Actinomycetes</taxon>
        <taxon>Propionibacteriales</taxon>
        <taxon>Nocardioidaceae</taxon>
        <taxon>Nocardioides</taxon>
    </lineage>
</organism>